<evidence type="ECO:0000256" key="1">
    <source>
        <dbReference type="ARBA" id="ARBA00022741"/>
    </source>
</evidence>
<dbReference type="Pfam" id="PF12531">
    <property type="entry name" value="DUF3731"/>
    <property type="match status" value="1"/>
</dbReference>
<dbReference type="EMBL" id="CADIKL010000033">
    <property type="protein sequence ID" value="CAB3800759.1"/>
    <property type="molecule type" value="Genomic_DNA"/>
</dbReference>
<dbReference type="PANTHER" id="PTHR42749">
    <property type="entry name" value="CELL SHAPE-DETERMINING PROTEIN MREB"/>
    <property type="match status" value="1"/>
</dbReference>
<dbReference type="InterPro" id="IPR021030">
    <property type="entry name" value="DUF3731"/>
</dbReference>
<keyword evidence="2" id="KW-0067">ATP-binding</keyword>
<proteinExistence type="predicted"/>
<reference evidence="3 4" key="1">
    <citation type="submission" date="2020-04" db="EMBL/GenBank/DDBJ databases">
        <authorList>
            <person name="De Canck E."/>
        </authorList>
    </citation>
    <scope>NUCLEOTIDE SEQUENCE [LARGE SCALE GENOMIC DNA]</scope>
    <source>
        <strain evidence="3 4">LMG 28688</strain>
    </source>
</reference>
<keyword evidence="4" id="KW-1185">Reference proteome</keyword>
<dbReference type="PRINTS" id="PR00301">
    <property type="entry name" value="HEATSHOCK70"/>
</dbReference>
<dbReference type="InterPro" id="IPR043129">
    <property type="entry name" value="ATPase_NBD"/>
</dbReference>
<evidence type="ECO:0000313" key="4">
    <source>
        <dbReference type="Proteomes" id="UP000494119"/>
    </source>
</evidence>
<keyword evidence="1" id="KW-0547">Nucleotide-binding</keyword>
<dbReference type="AlphaFoldDB" id="A0A6J5GJP4"/>
<protein>
    <submittedName>
        <fullName evidence="3">Chaperone protein HscA</fullName>
    </submittedName>
</protein>
<name>A0A6J5GJP4_9BURK</name>
<dbReference type="Pfam" id="PF00012">
    <property type="entry name" value="HSP70"/>
    <property type="match status" value="1"/>
</dbReference>
<dbReference type="Gene3D" id="3.30.420.40">
    <property type="match status" value="2"/>
</dbReference>
<dbReference type="InterPro" id="IPR013126">
    <property type="entry name" value="Hsp_70_fam"/>
</dbReference>
<dbReference type="GO" id="GO:0140662">
    <property type="term" value="F:ATP-dependent protein folding chaperone"/>
    <property type="evidence" value="ECO:0007669"/>
    <property type="project" value="InterPro"/>
</dbReference>
<dbReference type="RefSeq" id="WP_175197132.1">
    <property type="nucleotide sequence ID" value="NZ_CADIKL010000033.1"/>
</dbReference>
<sequence length="944" mass="103098">MKRYVVGIDLGTSNTVVAYAEAGADEIRVFDIEQLTAPGEVGAQALLPSARYHPAPGELAPGAQQLPWPTPNASDTQTTEPVIGRLARTLGAQVPGRLVASAKSWLSHASVDRLAPILPWGAPDDVGKVSPVDASASYLAHVRAAWNHRFPHAPLEKQDVVLTVPASFDDGARALTLEAARRAQLPALRLLEEPQAAFYDWLFHHRETLQTELAQTRLVLVCDVGGGTTDLTLIKVQVENGEPQLSRIGVGNHLMLGGDNMDLALAHLAESRLAGENARLSAASLSQLVERCRVAKEQLLGEAAPEAVGVTLLGAGSRLIGGARTTQLARDEAERIVVDGFFPAGGPDDLPRRSRAAIVEFGLPYAADAAITRHIAAFLHRFAAQSREALGTTDSDETALPAPLPVPDTLLLNGGVFRAQALSGRLQETLGAWREQPLTVLQNDQPDVAVARGAVAFALARAGRAPRIGGGSPRSYFLVLDEENGKRDGDDDAKTRGICLLPRGTEEGHEVRLDDRVFALRLGHPVQFHLVSTVADTTWRPGEIADVSSSDFVRLPPLSTVVQRQETSGTAGSRAEQERPVRLTAQLTEVGTLEVRCIATNDDTQRWLLEFQLRRDEASGAAANQGERHAGLDEAIALIDRVFGAKSAKVDHKEVKRLRAQLEHCLGPRQNWDGPLLRELFGALWERAARRRRSPDHERLWLNLAGFCVRPGFGYPLDEWRVEQLWTLFDDGIQHVNEGQVWSEWWTLWRRTAGGLDEAAQEQVLEAMRWLEEAASSKKHKLPFDPAKLGHADMVRLYASLERIAAERKVEIGEQLLARLQKPAENHQSWWAVGRIGARLPFYGSAHGVVAPEVATRWLDAILALDWKKVEPAMFAAAQIARMTGDRSRDLEPAVREAVLRRLEGANAPATWVEMVREVVTLDRADTGRVFGEALPAGLKLMGG</sequence>
<dbReference type="SUPFAM" id="SSF53067">
    <property type="entry name" value="Actin-like ATPase domain"/>
    <property type="match status" value="2"/>
</dbReference>
<dbReference type="Gene3D" id="3.90.640.10">
    <property type="entry name" value="Actin, Chain A, domain 4"/>
    <property type="match status" value="1"/>
</dbReference>
<accession>A0A6J5GJP4</accession>
<dbReference type="CDD" id="cd10170">
    <property type="entry name" value="ASKHA_NBD_HSP70"/>
    <property type="match status" value="1"/>
</dbReference>
<dbReference type="Proteomes" id="UP000494119">
    <property type="component" value="Unassembled WGS sequence"/>
</dbReference>
<organism evidence="3 4">
    <name type="scientific">Paraburkholderia caffeinitolerans</name>
    <dbReference type="NCBI Taxonomy" id="1723730"/>
    <lineage>
        <taxon>Bacteria</taxon>
        <taxon>Pseudomonadati</taxon>
        <taxon>Pseudomonadota</taxon>
        <taxon>Betaproteobacteria</taxon>
        <taxon>Burkholderiales</taxon>
        <taxon>Burkholderiaceae</taxon>
        <taxon>Paraburkholderia</taxon>
    </lineage>
</organism>
<dbReference type="GO" id="GO:0005524">
    <property type="term" value="F:ATP binding"/>
    <property type="evidence" value="ECO:0007669"/>
    <property type="project" value="UniProtKB-KW"/>
</dbReference>
<gene>
    <name evidence="3" type="primary">hscA_2</name>
    <name evidence="3" type="ORF">LMG28688_05232</name>
</gene>
<dbReference type="PANTHER" id="PTHR42749:SF1">
    <property type="entry name" value="CELL SHAPE-DETERMINING PROTEIN MREB"/>
    <property type="match status" value="1"/>
</dbReference>
<evidence type="ECO:0000313" key="3">
    <source>
        <dbReference type="EMBL" id="CAB3800759.1"/>
    </source>
</evidence>
<evidence type="ECO:0000256" key="2">
    <source>
        <dbReference type="ARBA" id="ARBA00022840"/>
    </source>
</evidence>